<name>A0ABW7FR50_9BURK</name>
<sequence>MLFRIEYIAQKARPAFLFARQIEAGNIQLSPSSCLGGVPIRQHLSQPRTLKPDGSPDLTVFAFTLVTANDLPKLSVGQHVELSNDYSQGVGDAA</sequence>
<dbReference type="EMBL" id="JBIGHZ010000001">
    <property type="protein sequence ID" value="MFG6446811.1"/>
    <property type="molecule type" value="Genomic_DNA"/>
</dbReference>
<dbReference type="EMBL" id="JBIGHZ010000001">
    <property type="protein sequence ID" value="MFG6446818.1"/>
    <property type="molecule type" value="Genomic_DNA"/>
</dbReference>
<reference evidence="1 3" key="1">
    <citation type="submission" date="2024-08" db="EMBL/GenBank/DDBJ databases">
        <authorList>
            <person name="Lu H."/>
        </authorList>
    </citation>
    <scope>NUCLEOTIDE SEQUENCE [LARGE SCALE GENOMIC DNA]</scope>
    <source>
        <strain evidence="1 3">BYS180W</strain>
    </source>
</reference>
<evidence type="ECO:0000313" key="1">
    <source>
        <dbReference type="EMBL" id="MFG6446811.1"/>
    </source>
</evidence>
<comment type="caution">
    <text evidence="1">The sequence shown here is derived from an EMBL/GenBank/DDBJ whole genome shotgun (WGS) entry which is preliminary data.</text>
</comment>
<gene>
    <name evidence="1" type="ORF">ACG0Z6_00995</name>
    <name evidence="2" type="ORF">ACG0Z6_01030</name>
</gene>
<proteinExistence type="predicted"/>
<evidence type="ECO:0000313" key="3">
    <source>
        <dbReference type="Proteomes" id="UP001606099"/>
    </source>
</evidence>
<dbReference type="RefSeq" id="WP_394457969.1">
    <property type="nucleotide sequence ID" value="NZ_JBIGHZ010000001.1"/>
</dbReference>
<dbReference type="Proteomes" id="UP001606099">
    <property type="component" value="Unassembled WGS sequence"/>
</dbReference>
<keyword evidence="3" id="KW-1185">Reference proteome</keyword>
<organism evidence="1 3">
    <name type="scientific">Roseateles rivi</name>
    <dbReference type="NCBI Taxonomy" id="3299028"/>
    <lineage>
        <taxon>Bacteria</taxon>
        <taxon>Pseudomonadati</taxon>
        <taxon>Pseudomonadota</taxon>
        <taxon>Betaproteobacteria</taxon>
        <taxon>Burkholderiales</taxon>
        <taxon>Sphaerotilaceae</taxon>
        <taxon>Roseateles</taxon>
    </lineage>
</organism>
<evidence type="ECO:0000313" key="2">
    <source>
        <dbReference type="EMBL" id="MFG6446818.1"/>
    </source>
</evidence>
<protein>
    <submittedName>
        <fullName evidence="1">Uncharacterized protein</fullName>
    </submittedName>
</protein>
<accession>A0ABW7FR50</accession>